<dbReference type="PROSITE" id="PS51450">
    <property type="entry name" value="LRR"/>
    <property type="match status" value="1"/>
</dbReference>
<dbReference type="Gene3D" id="1.25.40.120">
    <property type="entry name" value="Protein prenylyltransferase"/>
    <property type="match status" value="1"/>
</dbReference>
<dbReference type="Gene3D" id="3.80.10.10">
    <property type="entry name" value="Ribonuclease Inhibitor"/>
    <property type="match status" value="1"/>
</dbReference>
<dbReference type="GO" id="GO:0005968">
    <property type="term" value="C:Rab-protein geranylgeranyltransferase complex"/>
    <property type="evidence" value="ECO:0007669"/>
    <property type="project" value="TreeGrafter"/>
</dbReference>
<dbReference type="FunFam" id="1.25.40.120:FF:000035">
    <property type="entry name" value="Geranylgeranyl transferase type-2 subunit alpha"/>
    <property type="match status" value="1"/>
</dbReference>
<dbReference type="WBParaSite" id="ECPE_0001732901-mRNA-1">
    <property type="protein sequence ID" value="ECPE_0001732901-mRNA-1"/>
    <property type="gene ID" value="ECPE_0001732901"/>
</dbReference>
<dbReference type="GO" id="GO:0097354">
    <property type="term" value="P:prenylation"/>
    <property type="evidence" value="ECO:0007669"/>
    <property type="project" value="UniProtKB-UniRule"/>
</dbReference>
<evidence type="ECO:0000256" key="10">
    <source>
        <dbReference type="SAM" id="MobiDB-lite"/>
    </source>
</evidence>
<sequence>MHGRVKVRRSEEQERLRNEKKKKAEKELRFALDNLLSDRRNGILTLDKLRELTPIIETAPDMTSLWNYRREIINASLLHDECPRAEQSKLMNDELELTTRCLKASPKSYAVWQHRSWVMIHHPTPNWHQEIEFCNAALKLDERNFHCWDYRRFVVLHGKIRTQSELLYTDSSLESNFSNYSAWHYRSEILSSSDPVMESSLPVSPPPYVQSKNGFCSYTVEEAMPADELELVHNAIFTDPKDQSPWFYYWWLLGRGIRKAYLREVYVSRTLGRLVVIFTAAKPLSALKLLSVRIKVTPMTSVNVEPLELTVDDLGGWQSVLSENVSAVWWLPIDPDSFSPYAPPSICSLFHSNPSHFDISVCIRNVENSREPKVCFSPDCPPDHIFCLKCVLDFSQSESLTRVDLDPLRLLNPIISPTNEPEALQGELDNIRDLVGMEPQNKWALLTLIDLLRFIHPPGSKAEINNAIDTLSVVDEERAVYYADMRTACAAQDALVQTFHKHSREISLKGIGMERLPYLDWYALMTRIDLSCNRISKLPETIAYLVCLADLNLDDNLLSSLHGISRLPCLSRLSVQRNRLQNFPAIEELLRCPKLQNVYMHGNEVTKLSDLTTLLAEHPGSKNKSHSFIVTYDK</sequence>
<comment type="similarity">
    <text evidence="1 9">Belongs to the protein prenyltransferase subunit alpha family.</text>
</comment>
<feature type="compositionally biased region" description="Basic and acidic residues" evidence="10">
    <location>
        <begin position="8"/>
        <end position="21"/>
    </location>
</feature>
<comment type="catalytic activity">
    <reaction evidence="8 9">
        <text>geranylgeranyl diphosphate + L-cysteinyl-[protein] = S-geranylgeranyl-L-cysteinyl-[protein] + diphosphate</text>
        <dbReference type="Rhea" id="RHEA:21240"/>
        <dbReference type="Rhea" id="RHEA-COMP:10131"/>
        <dbReference type="Rhea" id="RHEA-COMP:11537"/>
        <dbReference type="ChEBI" id="CHEBI:29950"/>
        <dbReference type="ChEBI" id="CHEBI:33019"/>
        <dbReference type="ChEBI" id="CHEBI:57533"/>
        <dbReference type="ChEBI" id="CHEBI:86021"/>
        <dbReference type="EC" id="2.5.1.60"/>
    </reaction>
</comment>
<dbReference type="OrthoDB" id="1658at2759"/>
<evidence type="ECO:0000256" key="4">
    <source>
        <dbReference type="ARBA" id="ARBA00022602"/>
    </source>
</evidence>
<name>A0A183BDJ9_9TREM</name>
<gene>
    <name evidence="11" type="ORF">ECPE_LOCUS17284</name>
</gene>
<evidence type="ECO:0000313" key="12">
    <source>
        <dbReference type="Proteomes" id="UP000272942"/>
    </source>
</evidence>
<proteinExistence type="inferred from homology"/>
<evidence type="ECO:0000313" key="13">
    <source>
        <dbReference type="WBParaSite" id="ECPE_0001732901-mRNA-1"/>
    </source>
</evidence>
<evidence type="ECO:0000313" key="11">
    <source>
        <dbReference type="EMBL" id="VDP94573.1"/>
    </source>
</evidence>
<dbReference type="SUPFAM" id="SSF48439">
    <property type="entry name" value="Protein prenylyltransferase"/>
    <property type="match status" value="1"/>
</dbReference>
<dbReference type="EMBL" id="UZAN01068442">
    <property type="protein sequence ID" value="VDP94573.1"/>
    <property type="molecule type" value="Genomic_DNA"/>
</dbReference>
<feature type="region of interest" description="Disordered" evidence="10">
    <location>
        <begin position="1"/>
        <end position="21"/>
    </location>
</feature>
<dbReference type="Pfam" id="PF01239">
    <property type="entry name" value="PPTA"/>
    <property type="match status" value="4"/>
</dbReference>
<dbReference type="SUPFAM" id="SSF52058">
    <property type="entry name" value="L domain-like"/>
    <property type="match status" value="1"/>
</dbReference>
<organism evidence="13">
    <name type="scientific">Echinostoma caproni</name>
    <dbReference type="NCBI Taxonomy" id="27848"/>
    <lineage>
        <taxon>Eukaryota</taxon>
        <taxon>Metazoa</taxon>
        <taxon>Spiralia</taxon>
        <taxon>Lophotrochozoa</taxon>
        <taxon>Platyhelminthes</taxon>
        <taxon>Trematoda</taxon>
        <taxon>Digenea</taxon>
        <taxon>Plagiorchiida</taxon>
        <taxon>Echinostomata</taxon>
        <taxon>Echinostomatoidea</taxon>
        <taxon>Echinostomatidae</taxon>
        <taxon>Echinostoma</taxon>
    </lineage>
</organism>
<dbReference type="Gene3D" id="2.60.40.1130">
    <property type="entry name" value="Rab geranylgeranyltransferase alpha-subunit, insert domain"/>
    <property type="match status" value="1"/>
</dbReference>
<accession>A0A183BDJ9</accession>
<evidence type="ECO:0000256" key="3">
    <source>
        <dbReference type="ARBA" id="ARBA00014772"/>
    </source>
</evidence>
<evidence type="ECO:0000256" key="9">
    <source>
        <dbReference type="RuleBase" id="RU367120"/>
    </source>
</evidence>
<protein>
    <recommendedName>
        <fullName evidence="3 9">Geranylgeranyl transferase type-2 subunit alpha</fullName>
        <ecNumber evidence="2 9">2.5.1.60</ecNumber>
    </recommendedName>
    <alternativeName>
        <fullName evidence="7 9">Geranylgeranyl transferase type II subunit alpha</fullName>
    </alternativeName>
</protein>
<evidence type="ECO:0000256" key="6">
    <source>
        <dbReference type="ARBA" id="ARBA00022737"/>
    </source>
</evidence>
<evidence type="ECO:0000256" key="1">
    <source>
        <dbReference type="ARBA" id="ARBA00006734"/>
    </source>
</evidence>
<evidence type="ECO:0000256" key="5">
    <source>
        <dbReference type="ARBA" id="ARBA00022679"/>
    </source>
</evidence>
<dbReference type="PANTHER" id="PTHR11129:SF2">
    <property type="entry name" value="GERANYLGERANYL TRANSFERASE TYPE-2 SUBUNIT ALPHA"/>
    <property type="match status" value="1"/>
</dbReference>
<dbReference type="GO" id="GO:0004663">
    <property type="term" value="F:Rab geranylgeranyltransferase activity"/>
    <property type="evidence" value="ECO:0007669"/>
    <property type="project" value="UniProtKB-UniRule"/>
</dbReference>
<reference evidence="13" key="1">
    <citation type="submission" date="2016-06" db="UniProtKB">
        <authorList>
            <consortium name="WormBaseParasite"/>
        </authorList>
    </citation>
    <scope>IDENTIFICATION</scope>
</reference>
<evidence type="ECO:0000256" key="2">
    <source>
        <dbReference type="ARBA" id="ARBA00012656"/>
    </source>
</evidence>
<keyword evidence="12" id="KW-1185">Reference proteome</keyword>
<dbReference type="Proteomes" id="UP000272942">
    <property type="component" value="Unassembled WGS sequence"/>
</dbReference>
<dbReference type="PANTHER" id="PTHR11129">
    <property type="entry name" value="PROTEIN FARNESYLTRANSFERASE ALPHA SUBUNIT/RAB GERANYLGERANYL TRANSFERASE ALPHA SUBUNIT"/>
    <property type="match status" value="1"/>
</dbReference>
<reference evidence="11 12" key="2">
    <citation type="submission" date="2018-11" db="EMBL/GenBank/DDBJ databases">
        <authorList>
            <consortium name="Pathogen Informatics"/>
        </authorList>
    </citation>
    <scope>NUCLEOTIDE SEQUENCE [LARGE SCALE GENOMIC DNA]</scope>
    <source>
        <strain evidence="11 12">Egypt</strain>
    </source>
</reference>
<keyword evidence="4 9" id="KW-0637">Prenyltransferase</keyword>
<dbReference type="InterPro" id="IPR001611">
    <property type="entry name" value="Leu-rich_rpt"/>
</dbReference>
<evidence type="ECO:0000256" key="8">
    <source>
        <dbReference type="ARBA" id="ARBA00047658"/>
    </source>
</evidence>
<dbReference type="InterPro" id="IPR002088">
    <property type="entry name" value="Prenyl_trans_a"/>
</dbReference>
<comment type="function">
    <text evidence="9">Catalyzes the transfer of a geranyl-geranyl moiety from geranyl-geranyl pyrophosphate to cysteines occuring in specific C-terminal amino acid sequences.</text>
</comment>
<dbReference type="InterPro" id="IPR032675">
    <property type="entry name" value="LRR_dom_sf"/>
</dbReference>
<evidence type="ECO:0000256" key="7">
    <source>
        <dbReference type="ARBA" id="ARBA00031267"/>
    </source>
</evidence>
<dbReference type="AlphaFoldDB" id="A0A183BDJ9"/>
<dbReference type="EC" id="2.5.1.60" evidence="2 9"/>
<keyword evidence="6" id="KW-0677">Repeat</keyword>
<keyword evidence="5 9" id="KW-0808">Transferase</keyword>
<dbReference type="PROSITE" id="PS51147">
    <property type="entry name" value="PFTA"/>
    <property type="match status" value="4"/>
</dbReference>
<dbReference type="Pfam" id="PF13855">
    <property type="entry name" value="LRR_8"/>
    <property type="match status" value="1"/>
</dbReference>